<dbReference type="AlphaFoldDB" id="A0A0B7N1B8"/>
<evidence type="ECO:0000313" key="3">
    <source>
        <dbReference type="EMBL" id="CEP11217.1"/>
    </source>
</evidence>
<organism evidence="3 4">
    <name type="scientific">Parasitella parasitica</name>
    <dbReference type="NCBI Taxonomy" id="35722"/>
    <lineage>
        <taxon>Eukaryota</taxon>
        <taxon>Fungi</taxon>
        <taxon>Fungi incertae sedis</taxon>
        <taxon>Mucoromycota</taxon>
        <taxon>Mucoromycotina</taxon>
        <taxon>Mucoromycetes</taxon>
        <taxon>Mucorales</taxon>
        <taxon>Mucorineae</taxon>
        <taxon>Mucoraceae</taxon>
        <taxon>Parasitella</taxon>
    </lineage>
</organism>
<feature type="domain" description="MutL C-terminal dimerisation" evidence="2">
    <location>
        <begin position="178"/>
        <end position="373"/>
    </location>
</feature>
<sequence>MYLDMFTEFHDFIKIKALLTKVINQFLDQAGFLKDNVDKEPRKKRAKVVKTGNSAVNPYVTHSVSSNQSYMSEQTEEQQQSDYLTWWDPYRQKMFYIDPNTGNSFLTPPPPPPSVSSQSSVSTTLKQNAIDRTHLKRNRETSSLDSLFKNNTTWPSSKFPFPESWHRLSKQDLKDAMILGQVDKKFIVIQPRHHPNKILIMIDQHAADERIKLEEMISTGIQSTTTTLLEPGIVIQLDSSTEYDTLQNDERILKCLKKWGIQILITPLVQDNISSRSSSPGSKKPSSQSRFFDTTLVSPHFHKRKIIVTHLPQLITERCLSDHSLLKSILRDHMYWIKEQTDEFAIFNTCPRGILEILKSRACRSAIMFNDILNLEECSTVVKNLSNCNFPFQCAHGRPSAVPIQLDVIPPVNTLQRQQGLWKITSL</sequence>
<dbReference type="GO" id="GO:0016887">
    <property type="term" value="F:ATP hydrolysis activity"/>
    <property type="evidence" value="ECO:0007669"/>
    <property type="project" value="InterPro"/>
</dbReference>
<evidence type="ECO:0000259" key="2">
    <source>
        <dbReference type="SMART" id="SM00853"/>
    </source>
</evidence>
<proteinExistence type="predicted"/>
<dbReference type="EMBL" id="LN725854">
    <property type="protein sequence ID" value="CEP11217.1"/>
    <property type="molecule type" value="Genomic_DNA"/>
</dbReference>
<accession>A0A0B7N1B8</accession>
<dbReference type="PANTHER" id="PTHR10073:SF47">
    <property type="entry name" value="DNA MISMATCH REPAIR PROTEIN MLH3"/>
    <property type="match status" value="1"/>
</dbReference>
<dbReference type="Proteomes" id="UP000054107">
    <property type="component" value="Unassembled WGS sequence"/>
</dbReference>
<dbReference type="InterPro" id="IPR042120">
    <property type="entry name" value="MutL_C_dimsub"/>
</dbReference>
<dbReference type="PANTHER" id="PTHR10073">
    <property type="entry name" value="DNA MISMATCH REPAIR PROTEIN MLH, PMS, MUTL"/>
    <property type="match status" value="1"/>
</dbReference>
<dbReference type="InterPro" id="IPR038973">
    <property type="entry name" value="MutL/Mlh/Pms-like"/>
</dbReference>
<dbReference type="OrthoDB" id="429932at2759"/>
<dbReference type="GO" id="GO:0140664">
    <property type="term" value="F:ATP-dependent DNA damage sensor activity"/>
    <property type="evidence" value="ECO:0007669"/>
    <property type="project" value="InterPro"/>
</dbReference>
<dbReference type="GO" id="GO:0005524">
    <property type="term" value="F:ATP binding"/>
    <property type="evidence" value="ECO:0007669"/>
    <property type="project" value="InterPro"/>
</dbReference>
<dbReference type="Pfam" id="PF08676">
    <property type="entry name" value="MutL_C"/>
    <property type="match status" value="1"/>
</dbReference>
<dbReference type="GO" id="GO:0032300">
    <property type="term" value="C:mismatch repair complex"/>
    <property type="evidence" value="ECO:0007669"/>
    <property type="project" value="InterPro"/>
</dbReference>
<dbReference type="SMART" id="SM00853">
    <property type="entry name" value="MutL_C"/>
    <property type="match status" value="1"/>
</dbReference>
<evidence type="ECO:0000256" key="1">
    <source>
        <dbReference type="SAM" id="MobiDB-lite"/>
    </source>
</evidence>
<protein>
    <recommendedName>
        <fullName evidence="2">MutL C-terminal dimerisation domain-containing protein</fullName>
    </recommendedName>
</protein>
<keyword evidence="4" id="KW-1185">Reference proteome</keyword>
<dbReference type="Gene3D" id="3.30.1540.20">
    <property type="entry name" value="MutL, C-terminal domain, dimerisation subdomain"/>
    <property type="match status" value="1"/>
</dbReference>
<feature type="region of interest" description="Disordered" evidence="1">
    <location>
        <begin position="101"/>
        <end position="121"/>
    </location>
</feature>
<name>A0A0B7N1B8_9FUNG</name>
<evidence type="ECO:0000313" key="4">
    <source>
        <dbReference type="Proteomes" id="UP000054107"/>
    </source>
</evidence>
<dbReference type="InterPro" id="IPR037198">
    <property type="entry name" value="MutL_C_sf"/>
</dbReference>
<dbReference type="InterPro" id="IPR014790">
    <property type="entry name" value="MutL_C"/>
</dbReference>
<dbReference type="STRING" id="35722.A0A0B7N1B8"/>
<reference evidence="3 4" key="1">
    <citation type="submission" date="2014-09" db="EMBL/GenBank/DDBJ databases">
        <authorList>
            <person name="Ellenberger Sabrina"/>
        </authorList>
    </citation>
    <scope>NUCLEOTIDE SEQUENCE [LARGE SCALE GENOMIC DNA]</scope>
    <source>
        <strain evidence="3 4">CBS 412.66</strain>
    </source>
</reference>
<dbReference type="SUPFAM" id="SSF118116">
    <property type="entry name" value="DNA mismatch repair protein MutL"/>
    <property type="match status" value="2"/>
</dbReference>
<gene>
    <name evidence="3" type="primary">PARPA_05034.1 scaffold 16172</name>
</gene>
<dbReference type="GO" id="GO:0006298">
    <property type="term" value="P:mismatch repair"/>
    <property type="evidence" value="ECO:0007669"/>
    <property type="project" value="InterPro"/>
</dbReference>